<accession>A0ABS6DTH4</accession>
<keyword evidence="4" id="KW-0597">Phosphoprotein</keyword>
<reference evidence="8 9" key="1">
    <citation type="submission" date="2021-06" db="EMBL/GenBank/DDBJ databases">
        <authorList>
            <person name="Sun Q."/>
            <person name="Li D."/>
        </authorList>
    </citation>
    <scope>NUCLEOTIDE SEQUENCE [LARGE SCALE GENOMIC DNA]</scope>
    <source>
        <strain evidence="8 9">N19</strain>
    </source>
</reference>
<proteinExistence type="predicted"/>
<evidence type="ECO:0000259" key="6">
    <source>
        <dbReference type="PROSITE" id="PS50110"/>
    </source>
</evidence>
<sequence length="225" mass="26117">MAQILIIDDEEKICEFIAAFLIKEGHNVSIANLGEEGIKKINNENIDLIILDRMIPDISGDDICKIIKNKNIKTPIIMITAKTEIDDRVEGFELGCDDYICKPFSPKEMVVRVNAMLRRCNINSSEYMKFNNGLEVNKNIRKVKIRGEDIELTKTEYEIIELMTRNPHKIYTREELLEKVIDESYDKLDRVIDTHIKNLRKKIEIDSKKPKIIKTVYGVGYKLEN</sequence>
<evidence type="ECO:0000256" key="5">
    <source>
        <dbReference type="PROSITE-ProRule" id="PRU01091"/>
    </source>
</evidence>
<dbReference type="Proteomes" id="UP001196301">
    <property type="component" value="Unassembled WGS sequence"/>
</dbReference>
<organism evidence="8 9">
    <name type="scientific">Intestinibacter bartlettii</name>
    <dbReference type="NCBI Taxonomy" id="261299"/>
    <lineage>
        <taxon>Bacteria</taxon>
        <taxon>Bacillati</taxon>
        <taxon>Bacillota</taxon>
        <taxon>Clostridia</taxon>
        <taxon>Peptostreptococcales</taxon>
        <taxon>Peptostreptococcaceae</taxon>
        <taxon>Intestinibacter</taxon>
    </lineage>
</organism>
<dbReference type="PANTHER" id="PTHR48111">
    <property type="entry name" value="REGULATOR OF RPOS"/>
    <property type="match status" value="1"/>
</dbReference>
<evidence type="ECO:0000256" key="2">
    <source>
        <dbReference type="ARBA" id="ARBA00023125"/>
    </source>
</evidence>
<feature type="domain" description="OmpR/PhoB-type" evidence="7">
    <location>
        <begin position="125"/>
        <end position="225"/>
    </location>
</feature>
<feature type="domain" description="Response regulatory" evidence="6">
    <location>
        <begin position="3"/>
        <end position="117"/>
    </location>
</feature>
<evidence type="ECO:0000259" key="7">
    <source>
        <dbReference type="PROSITE" id="PS51755"/>
    </source>
</evidence>
<feature type="DNA-binding region" description="OmpR/PhoB-type" evidence="5">
    <location>
        <begin position="125"/>
        <end position="225"/>
    </location>
</feature>
<dbReference type="Pfam" id="PF00072">
    <property type="entry name" value="Response_reg"/>
    <property type="match status" value="1"/>
</dbReference>
<dbReference type="Pfam" id="PF00486">
    <property type="entry name" value="Trans_reg_C"/>
    <property type="match status" value="1"/>
</dbReference>
<dbReference type="InterPro" id="IPR039420">
    <property type="entry name" value="WalR-like"/>
</dbReference>
<dbReference type="InterPro" id="IPR001867">
    <property type="entry name" value="OmpR/PhoB-type_DNA-bd"/>
</dbReference>
<dbReference type="RefSeq" id="WP_216568285.1">
    <property type="nucleotide sequence ID" value="NZ_JAHLOQ010000002.1"/>
</dbReference>
<dbReference type="PANTHER" id="PTHR48111:SF73">
    <property type="entry name" value="ALKALINE PHOSPHATASE SYNTHESIS TRANSCRIPTIONAL REGULATORY PROTEIN PHOP"/>
    <property type="match status" value="1"/>
</dbReference>
<comment type="caution">
    <text evidence="8">The sequence shown here is derived from an EMBL/GenBank/DDBJ whole genome shotgun (WGS) entry which is preliminary data.</text>
</comment>
<evidence type="ECO:0000256" key="3">
    <source>
        <dbReference type="ARBA" id="ARBA00023163"/>
    </source>
</evidence>
<gene>
    <name evidence="8" type="ORF">KQI20_01615</name>
</gene>
<evidence type="ECO:0000256" key="1">
    <source>
        <dbReference type="ARBA" id="ARBA00023015"/>
    </source>
</evidence>
<evidence type="ECO:0000313" key="8">
    <source>
        <dbReference type="EMBL" id="MBU5335126.1"/>
    </source>
</evidence>
<dbReference type="PROSITE" id="PS50110">
    <property type="entry name" value="RESPONSE_REGULATORY"/>
    <property type="match status" value="1"/>
</dbReference>
<evidence type="ECO:0000256" key="4">
    <source>
        <dbReference type="PROSITE-ProRule" id="PRU00169"/>
    </source>
</evidence>
<dbReference type="PROSITE" id="PS51755">
    <property type="entry name" value="OMPR_PHOB"/>
    <property type="match status" value="1"/>
</dbReference>
<feature type="modified residue" description="4-aspartylphosphate" evidence="4">
    <location>
        <position position="52"/>
    </location>
</feature>
<protein>
    <submittedName>
        <fullName evidence="8">Response regulator transcription factor</fullName>
    </submittedName>
</protein>
<dbReference type="EMBL" id="JAHLOQ010000002">
    <property type="protein sequence ID" value="MBU5335126.1"/>
    <property type="molecule type" value="Genomic_DNA"/>
</dbReference>
<dbReference type="SMART" id="SM00448">
    <property type="entry name" value="REC"/>
    <property type="match status" value="1"/>
</dbReference>
<keyword evidence="9" id="KW-1185">Reference proteome</keyword>
<keyword evidence="2 5" id="KW-0238">DNA-binding</keyword>
<keyword evidence="1" id="KW-0805">Transcription regulation</keyword>
<dbReference type="CDD" id="cd17574">
    <property type="entry name" value="REC_OmpR"/>
    <property type="match status" value="1"/>
</dbReference>
<evidence type="ECO:0000313" key="9">
    <source>
        <dbReference type="Proteomes" id="UP001196301"/>
    </source>
</evidence>
<name>A0ABS6DTH4_9FIRM</name>
<dbReference type="CDD" id="cd00383">
    <property type="entry name" value="trans_reg_C"/>
    <property type="match status" value="1"/>
</dbReference>
<dbReference type="InterPro" id="IPR001789">
    <property type="entry name" value="Sig_transdc_resp-reg_receiver"/>
</dbReference>
<keyword evidence="3" id="KW-0804">Transcription</keyword>
<dbReference type="SMART" id="SM00862">
    <property type="entry name" value="Trans_reg_C"/>
    <property type="match status" value="1"/>
</dbReference>